<feature type="transmembrane region" description="Helical" evidence="9">
    <location>
        <begin position="367"/>
        <end position="385"/>
    </location>
</feature>
<keyword evidence="3" id="KW-1003">Cell membrane</keyword>
<dbReference type="InterPro" id="IPR011701">
    <property type="entry name" value="MFS"/>
</dbReference>
<dbReference type="InterPro" id="IPR020846">
    <property type="entry name" value="MFS_dom"/>
</dbReference>
<evidence type="ECO:0000313" key="11">
    <source>
        <dbReference type="EMBL" id="GAA2431719.1"/>
    </source>
</evidence>
<feature type="transmembrane region" description="Helical" evidence="9">
    <location>
        <begin position="82"/>
        <end position="101"/>
    </location>
</feature>
<gene>
    <name evidence="11" type="ORF">GCM10010421_20360</name>
</gene>
<keyword evidence="12" id="KW-1185">Reference proteome</keyword>
<dbReference type="EMBL" id="BAAATK010000010">
    <property type="protein sequence ID" value="GAA2431719.1"/>
    <property type="molecule type" value="Genomic_DNA"/>
</dbReference>
<dbReference type="InterPro" id="IPR036259">
    <property type="entry name" value="MFS_trans_sf"/>
</dbReference>
<evidence type="ECO:0000256" key="9">
    <source>
        <dbReference type="SAM" id="Phobius"/>
    </source>
</evidence>
<evidence type="ECO:0000313" key="12">
    <source>
        <dbReference type="Proteomes" id="UP001500460"/>
    </source>
</evidence>
<evidence type="ECO:0000256" key="2">
    <source>
        <dbReference type="ARBA" id="ARBA00022448"/>
    </source>
</evidence>
<sequence length="491" mass="50247">MTQLRADRLEPALVRLIAVVLLGGMLGILNSTMVSVALDPLSEEFDASIGAIGWASTGFLLAVTALIPFTSWAVDRFGSKRMWLIGLTLFLAGSLACALAWNVGSLIGFRVVQGLGAGILDPLVLVLLARGAGPARAGQVMGLMGVVLSLGPVLGPVAGGAVLESLSWRWMFWLSVPLALLALLLAVKVVPADAPAGAEPAHHRLDVIGLALLGPGFSALVLALTQSAERGAFTDWLVLTPLVLGVVMLAAYAAHALRARRTPPLIDLRLFRSGSFTASVSVMTLNGLATFAGLFALPLYYQQAHGHGTLAAGLLVTPIGLGAALAMPLAGTLSDRIGSRSLAQGGAVAAALGGLWLTGISATTSEVWPSTAALIMGAGMGFVGAPTMGSLYRTLPAPLVPQGSSVLYMLNQLGAALGIALVTVIMKTLGDGNVMDGIHGVYWFTVATLLVLLIATVFLPGRSQDAPAAAGPAEEPAPAPERPAADAHGAR</sequence>
<dbReference type="RefSeq" id="WP_344601834.1">
    <property type="nucleotide sequence ID" value="NZ_BAAATK010000010.1"/>
</dbReference>
<organism evidence="11 12">
    <name type="scientific">Streptomyces glaucus</name>
    <dbReference type="NCBI Taxonomy" id="284029"/>
    <lineage>
        <taxon>Bacteria</taxon>
        <taxon>Bacillati</taxon>
        <taxon>Actinomycetota</taxon>
        <taxon>Actinomycetes</taxon>
        <taxon>Kitasatosporales</taxon>
        <taxon>Streptomycetaceae</taxon>
        <taxon>Streptomyces</taxon>
    </lineage>
</organism>
<feature type="transmembrane region" description="Helical" evidence="9">
    <location>
        <begin position="207"/>
        <end position="224"/>
    </location>
</feature>
<evidence type="ECO:0000256" key="1">
    <source>
        <dbReference type="ARBA" id="ARBA00004651"/>
    </source>
</evidence>
<evidence type="ECO:0000256" key="7">
    <source>
        <dbReference type="ARBA" id="ARBA00023251"/>
    </source>
</evidence>
<feature type="transmembrane region" description="Helical" evidence="9">
    <location>
        <begin position="49"/>
        <end position="70"/>
    </location>
</feature>
<feature type="transmembrane region" description="Helical" evidence="9">
    <location>
        <begin position="170"/>
        <end position="187"/>
    </location>
</feature>
<feature type="transmembrane region" description="Helical" evidence="9">
    <location>
        <begin position="441"/>
        <end position="459"/>
    </location>
</feature>
<feature type="transmembrane region" description="Helical" evidence="9">
    <location>
        <begin position="307"/>
        <end position="330"/>
    </location>
</feature>
<feature type="region of interest" description="Disordered" evidence="8">
    <location>
        <begin position="465"/>
        <end position="491"/>
    </location>
</feature>
<name>A0ABP5WP82_9ACTN</name>
<proteinExistence type="predicted"/>
<dbReference type="PANTHER" id="PTHR42718:SF46">
    <property type="entry name" value="BLR6921 PROTEIN"/>
    <property type="match status" value="1"/>
</dbReference>
<keyword evidence="5 9" id="KW-1133">Transmembrane helix</keyword>
<dbReference type="PROSITE" id="PS50850">
    <property type="entry name" value="MFS"/>
    <property type="match status" value="1"/>
</dbReference>
<accession>A0ABP5WP82</accession>
<dbReference type="Gene3D" id="1.20.1250.20">
    <property type="entry name" value="MFS general substrate transporter like domains"/>
    <property type="match status" value="2"/>
</dbReference>
<evidence type="ECO:0000259" key="10">
    <source>
        <dbReference type="PROSITE" id="PS50850"/>
    </source>
</evidence>
<feature type="transmembrane region" description="Helical" evidence="9">
    <location>
        <begin position="236"/>
        <end position="257"/>
    </location>
</feature>
<reference evidence="12" key="1">
    <citation type="journal article" date="2019" name="Int. J. Syst. Evol. Microbiol.">
        <title>The Global Catalogue of Microorganisms (GCM) 10K type strain sequencing project: providing services to taxonomists for standard genome sequencing and annotation.</title>
        <authorList>
            <consortium name="The Broad Institute Genomics Platform"/>
            <consortium name="The Broad Institute Genome Sequencing Center for Infectious Disease"/>
            <person name="Wu L."/>
            <person name="Ma J."/>
        </authorList>
    </citation>
    <scope>NUCLEOTIDE SEQUENCE [LARGE SCALE GENOMIC DNA]</scope>
    <source>
        <strain evidence="12">JCM 6922</strain>
    </source>
</reference>
<comment type="subcellular location">
    <subcellularLocation>
        <location evidence="1">Cell membrane</location>
        <topology evidence="1">Multi-pass membrane protein</topology>
    </subcellularLocation>
</comment>
<dbReference type="SUPFAM" id="SSF103473">
    <property type="entry name" value="MFS general substrate transporter"/>
    <property type="match status" value="1"/>
</dbReference>
<evidence type="ECO:0000256" key="6">
    <source>
        <dbReference type="ARBA" id="ARBA00023136"/>
    </source>
</evidence>
<keyword evidence="7" id="KW-0046">Antibiotic resistance</keyword>
<feature type="transmembrane region" description="Helical" evidence="9">
    <location>
        <begin position="278"/>
        <end position="301"/>
    </location>
</feature>
<dbReference type="PRINTS" id="PR01036">
    <property type="entry name" value="TCRTETB"/>
</dbReference>
<comment type="caution">
    <text evidence="11">The sequence shown here is derived from an EMBL/GenBank/DDBJ whole genome shotgun (WGS) entry which is preliminary data.</text>
</comment>
<evidence type="ECO:0000256" key="4">
    <source>
        <dbReference type="ARBA" id="ARBA00022692"/>
    </source>
</evidence>
<feature type="transmembrane region" description="Helical" evidence="9">
    <location>
        <begin position="342"/>
        <end position="361"/>
    </location>
</feature>
<dbReference type="Proteomes" id="UP001500460">
    <property type="component" value="Unassembled WGS sequence"/>
</dbReference>
<evidence type="ECO:0000256" key="3">
    <source>
        <dbReference type="ARBA" id="ARBA00022475"/>
    </source>
</evidence>
<evidence type="ECO:0000256" key="5">
    <source>
        <dbReference type="ARBA" id="ARBA00022989"/>
    </source>
</evidence>
<keyword evidence="2" id="KW-0813">Transport</keyword>
<dbReference type="NCBIfam" id="TIGR00711">
    <property type="entry name" value="efflux_EmrB"/>
    <property type="match status" value="1"/>
</dbReference>
<feature type="transmembrane region" description="Helical" evidence="9">
    <location>
        <begin position="406"/>
        <end position="429"/>
    </location>
</feature>
<keyword evidence="6 9" id="KW-0472">Membrane</keyword>
<feature type="domain" description="Major facilitator superfamily (MFS) profile" evidence="10">
    <location>
        <begin position="16"/>
        <end position="464"/>
    </location>
</feature>
<dbReference type="InterPro" id="IPR004638">
    <property type="entry name" value="EmrB-like"/>
</dbReference>
<keyword evidence="4 9" id="KW-0812">Transmembrane</keyword>
<feature type="transmembrane region" description="Helical" evidence="9">
    <location>
        <begin position="140"/>
        <end position="158"/>
    </location>
</feature>
<evidence type="ECO:0000256" key="8">
    <source>
        <dbReference type="SAM" id="MobiDB-lite"/>
    </source>
</evidence>
<protein>
    <submittedName>
        <fullName evidence="11">MDR family MFS transporter</fullName>
    </submittedName>
</protein>
<feature type="transmembrane region" description="Helical" evidence="9">
    <location>
        <begin position="12"/>
        <end position="29"/>
    </location>
</feature>
<dbReference type="Pfam" id="PF07690">
    <property type="entry name" value="MFS_1"/>
    <property type="match status" value="1"/>
</dbReference>
<dbReference type="PANTHER" id="PTHR42718">
    <property type="entry name" value="MAJOR FACILITATOR SUPERFAMILY MULTIDRUG TRANSPORTER MFSC"/>
    <property type="match status" value="1"/>
</dbReference>